<keyword evidence="3" id="KW-1185">Reference proteome</keyword>
<dbReference type="Proteomes" id="UP000182840">
    <property type="component" value="Chromosome"/>
</dbReference>
<gene>
    <name evidence="2" type="ORF">BSQ44_00540</name>
</gene>
<reference evidence="3" key="1">
    <citation type="submission" date="2016-11" db="EMBL/GenBank/DDBJ databases">
        <title>Mesorhizobium oceanicum sp. nov., isolated from deep seawater in South China Sea.</title>
        <authorList>
            <person name="Fu G.-Y."/>
        </authorList>
    </citation>
    <scope>NUCLEOTIDE SEQUENCE [LARGE SCALE GENOMIC DNA]</scope>
    <source>
        <strain evidence="3">B7</strain>
    </source>
</reference>
<feature type="compositionally biased region" description="Basic and acidic residues" evidence="1">
    <location>
        <begin position="271"/>
        <end position="281"/>
    </location>
</feature>
<sequence length="281" mass="31984">MDDFGTRTMCKPGEALPMEAHIFSFGLGGIIVQSDAVDELSTKTNDFCTRWDVPELHGNKIRSGKGKFGFLKTDPERRDSFFADLENLIIDERIVAHACVICRPGYRDRYYEKHAEGSRWQMSKTAFDIAVERAAKYARRSGCGLSIAYERCGEKEDRLIESYFKSLREKGTAFDRDNSAKHQPLTQAELQESLISIWPDGKSNPMLQLADLVLHPLGHKPTGLKNRAYDRMSEAGQLMDARGEDDKTIAVKYSCYDEPYQTWENPRNTKGTREDPLRRSA</sequence>
<evidence type="ECO:0008006" key="4">
    <source>
        <dbReference type="Google" id="ProtNLM"/>
    </source>
</evidence>
<feature type="region of interest" description="Disordered" evidence="1">
    <location>
        <begin position="260"/>
        <end position="281"/>
    </location>
</feature>
<name>A0A1L3SY16_9HYPH</name>
<dbReference type="OrthoDB" id="507950at2"/>
<organism evidence="2 3">
    <name type="scientific">Aquibium oceanicum</name>
    <dbReference type="NCBI Taxonomy" id="1670800"/>
    <lineage>
        <taxon>Bacteria</taxon>
        <taxon>Pseudomonadati</taxon>
        <taxon>Pseudomonadota</taxon>
        <taxon>Alphaproteobacteria</taxon>
        <taxon>Hyphomicrobiales</taxon>
        <taxon>Phyllobacteriaceae</taxon>
        <taxon>Aquibium</taxon>
    </lineage>
</organism>
<evidence type="ECO:0000313" key="2">
    <source>
        <dbReference type="EMBL" id="APH74316.1"/>
    </source>
</evidence>
<dbReference type="EMBL" id="CP018171">
    <property type="protein sequence ID" value="APH74316.1"/>
    <property type="molecule type" value="Genomic_DNA"/>
</dbReference>
<evidence type="ECO:0000313" key="3">
    <source>
        <dbReference type="Proteomes" id="UP000182840"/>
    </source>
</evidence>
<protein>
    <recommendedName>
        <fullName evidence="4">DUF3800 domain-containing protein</fullName>
    </recommendedName>
</protein>
<dbReference type="AlphaFoldDB" id="A0A1L3SY16"/>
<dbReference type="KEGG" id="meso:BSQ44_00540"/>
<proteinExistence type="predicted"/>
<accession>A0A1L3SY16</accession>
<evidence type="ECO:0000256" key="1">
    <source>
        <dbReference type="SAM" id="MobiDB-lite"/>
    </source>
</evidence>